<feature type="region of interest" description="Disordered" evidence="1">
    <location>
        <begin position="1"/>
        <end position="27"/>
    </location>
</feature>
<name>A0A445B6X1_ARAHY</name>
<sequence length="176" mass="20480">MDRPLHQSLNPSQQGWRPQPYLERQVPRQRHLRNLRRHLRRWHLPPHRHRQVPHQQHPLLSHRPRRHQNTLLQRRPDSPAVGEVPRRHEHRRHGRGSLRLPGAAQDLSDRVPRPHGNEDKAPPEEAKPKPAATALKEWNGVRELAGNKGLTASGFLCCLVARRSIQLTPTNPAMER</sequence>
<feature type="compositionally biased region" description="Basic residues" evidence="1">
    <location>
        <begin position="87"/>
        <end position="96"/>
    </location>
</feature>
<evidence type="ECO:0000256" key="1">
    <source>
        <dbReference type="SAM" id="MobiDB-lite"/>
    </source>
</evidence>
<protein>
    <submittedName>
        <fullName evidence="2">Uncharacterized protein</fullName>
    </submittedName>
</protein>
<feature type="compositionally biased region" description="Polar residues" evidence="1">
    <location>
        <begin position="7"/>
        <end position="16"/>
    </location>
</feature>
<feature type="region of interest" description="Disordered" evidence="1">
    <location>
        <begin position="42"/>
        <end position="131"/>
    </location>
</feature>
<reference evidence="2 3" key="1">
    <citation type="submission" date="2019-01" db="EMBL/GenBank/DDBJ databases">
        <title>Sequencing of cultivated peanut Arachis hypogaea provides insights into genome evolution and oil improvement.</title>
        <authorList>
            <person name="Chen X."/>
        </authorList>
    </citation>
    <scope>NUCLEOTIDE SEQUENCE [LARGE SCALE GENOMIC DNA]</scope>
    <source>
        <strain evidence="3">cv. Fuhuasheng</strain>
        <tissue evidence="2">Leaves</tissue>
    </source>
</reference>
<accession>A0A445B6X1</accession>
<dbReference type="AlphaFoldDB" id="A0A445B6X1"/>
<evidence type="ECO:0000313" key="2">
    <source>
        <dbReference type="EMBL" id="RYR34401.1"/>
    </source>
</evidence>
<comment type="caution">
    <text evidence="2">The sequence shown here is derived from an EMBL/GenBank/DDBJ whole genome shotgun (WGS) entry which is preliminary data.</text>
</comment>
<feature type="compositionally biased region" description="Basic and acidic residues" evidence="1">
    <location>
        <begin position="107"/>
        <end position="128"/>
    </location>
</feature>
<evidence type="ECO:0000313" key="3">
    <source>
        <dbReference type="Proteomes" id="UP000289738"/>
    </source>
</evidence>
<dbReference type="EMBL" id="SDMP01000010">
    <property type="protein sequence ID" value="RYR34401.1"/>
    <property type="molecule type" value="Genomic_DNA"/>
</dbReference>
<dbReference type="Proteomes" id="UP000289738">
    <property type="component" value="Chromosome A10"/>
</dbReference>
<organism evidence="2 3">
    <name type="scientific">Arachis hypogaea</name>
    <name type="common">Peanut</name>
    <dbReference type="NCBI Taxonomy" id="3818"/>
    <lineage>
        <taxon>Eukaryota</taxon>
        <taxon>Viridiplantae</taxon>
        <taxon>Streptophyta</taxon>
        <taxon>Embryophyta</taxon>
        <taxon>Tracheophyta</taxon>
        <taxon>Spermatophyta</taxon>
        <taxon>Magnoliopsida</taxon>
        <taxon>eudicotyledons</taxon>
        <taxon>Gunneridae</taxon>
        <taxon>Pentapetalae</taxon>
        <taxon>rosids</taxon>
        <taxon>fabids</taxon>
        <taxon>Fabales</taxon>
        <taxon>Fabaceae</taxon>
        <taxon>Papilionoideae</taxon>
        <taxon>50 kb inversion clade</taxon>
        <taxon>dalbergioids sensu lato</taxon>
        <taxon>Dalbergieae</taxon>
        <taxon>Pterocarpus clade</taxon>
        <taxon>Arachis</taxon>
    </lineage>
</organism>
<proteinExistence type="predicted"/>
<feature type="compositionally biased region" description="Basic residues" evidence="1">
    <location>
        <begin position="42"/>
        <end position="52"/>
    </location>
</feature>
<gene>
    <name evidence="2" type="ORF">Ahy_A10g049236</name>
</gene>
<keyword evidence="3" id="KW-1185">Reference proteome</keyword>